<keyword evidence="7" id="KW-0472">Membrane</keyword>
<evidence type="ECO:0000313" key="9">
    <source>
        <dbReference type="EMBL" id="RFB97790.1"/>
    </source>
</evidence>
<comment type="similarity">
    <text evidence="2 7">Belongs to the peptidase S26 family.</text>
</comment>
<dbReference type="PRINTS" id="PR00727">
    <property type="entry name" value="LEADERPTASE"/>
</dbReference>
<dbReference type="Proteomes" id="UP000256748">
    <property type="component" value="Unassembled WGS sequence"/>
</dbReference>
<feature type="domain" description="Peptidase S26" evidence="8">
    <location>
        <begin position="75"/>
        <end position="272"/>
    </location>
</feature>
<dbReference type="Pfam" id="PF10502">
    <property type="entry name" value="Peptidase_S26"/>
    <property type="match status" value="1"/>
</dbReference>
<evidence type="ECO:0000256" key="1">
    <source>
        <dbReference type="ARBA" id="ARBA00000677"/>
    </source>
</evidence>
<name>A0A3E1BTA6_RHILT</name>
<dbReference type="GO" id="GO:0016020">
    <property type="term" value="C:membrane"/>
    <property type="evidence" value="ECO:0007669"/>
    <property type="project" value="UniProtKB-SubCell"/>
</dbReference>
<dbReference type="AlphaFoldDB" id="A0A3E1BTA6"/>
<comment type="caution">
    <text evidence="9">The sequence shown here is derived from an EMBL/GenBank/DDBJ whole genome shotgun (WGS) entry which is preliminary data.</text>
</comment>
<comment type="subcellular location">
    <subcellularLocation>
        <location evidence="7">Membrane</location>
        <topology evidence="7">Single-pass type II membrane protein</topology>
    </subcellularLocation>
</comment>
<keyword evidence="7" id="KW-0645">Protease</keyword>
<keyword evidence="5 7" id="KW-0378">Hydrolase</keyword>
<sequence>MAYLGRGWNAIAYFIGGIIISIAQLWLFGVPSAAVFGYLLIFAWHLIGLLHGYRTAKKMPAETVFPWYSRWYSLILIFLIASLALAMLVRSLLFQPFTIPASSMLPNLQSGDYMFAQKYVYGYSHYSFPYGLGPRHRIFGHGPERGDVVIFRQPMDPRIDFVKRVVGLPGDRIQMKSGILYLNGTAVEREPAGDLTYQSETVHVFKETLPSGRSYMIVEQVDNSRGDNTREFIVPDGHYFVLGDNRDNSLDSRFDMGFVPDENIYAKAAIVLFNSEDKSRQPSWIQ</sequence>
<feature type="active site" evidence="6">
    <location>
        <position position="163"/>
    </location>
</feature>
<evidence type="ECO:0000256" key="6">
    <source>
        <dbReference type="PIRSR" id="PIRSR600223-1"/>
    </source>
</evidence>
<dbReference type="RefSeq" id="WP_116273047.1">
    <property type="nucleotide sequence ID" value="NZ_KZ859521.1"/>
</dbReference>
<dbReference type="PROSITE" id="PS00761">
    <property type="entry name" value="SPASE_I_3"/>
    <property type="match status" value="1"/>
</dbReference>
<evidence type="ECO:0000256" key="4">
    <source>
        <dbReference type="ARBA" id="ARBA00019232"/>
    </source>
</evidence>
<evidence type="ECO:0000256" key="7">
    <source>
        <dbReference type="RuleBase" id="RU362042"/>
    </source>
</evidence>
<dbReference type="Gene3D" id="2.10.109.10">
    <property type="entry name" value="Umud Fragment, subunit A"/>
    <property type="match status" value="1"/>
</dbReference>
<dbReference type="InterPro" id="IPR019533">
    <property type="entry name" value="Peptidase_S26"/>
</dbReference>
<organism evidence="9 10">
    <name type="scientific">Rhizobium leguminosarum bv. trifolii</name>
    <dbReference type="NCBI Taxonomy" id="386"/>
    <lineage>
        <taxon>Bacteria</taxon>
        <taxon>Pseudomonadati</taxon>
        <taxon>Pseudomonadota</taxon>
        <taxon>Alphaproteobacteria</taxon>
        <taxon>Hyphomicrobiales</taxon>
        <taxon>Rhizobiaceae</taxon>
        <taxon>Rhizobium/Agrobacterium group</taxon>
        <taxon>Rhizobium</taxon>
    </lineage>
</organism>
<evidence type="ECO:0000256" key="3">
    <source>
        <dbReference type="ARBA" id="ARBA00013208"/>
    </source>
</evidence>
<dbReference type="GO" id="GO:0009003">
    <property type="term" value="F:signal peptidase activity"/>
    <property type="evidence" value="ECO:0007669"/>
    <property type="project" value="UniProtKB-EC"/>
</dbReference>
<proteinExistence type="inferred from homology"/>
<dbReference type="EC" id="3.4.21.89" evidence="3 7"/>
<keyword evidence="7" id="KW-0812">Transmembrane</keyword>
<reference evidence="9 10" key="1">
    <citation type="submission" date="2017-03" db="EMBL/GenBank/DDBJ databases">
        <title>Genome analysis of Rhizobial strains effectives or ineffectives for nitrogen fixation isolated from bean seeds.</title>
        <authorList>
            <person name="Peralta H."/>
            <person name="Aguilar-Vera A."/>
            <person name="Mora Y."/>
            <person name="Vargas-Lagunas C."/>
            <person name="Girard L."/>
            <person name="Mora J."/>
        </authorList>
    </citation>
    <scope>NUCLEOTIDE SEQUENCE [LARGE SCALE GENOMIC DNA]</scope>
    <source>
        <strain evidence="9 10">CCGM5</strain>
    </source>
</reference>
<dbReference type="PANTHER" id="PTHR43390">
    <property type="entry name" value="SIGNAL PEPTIDASE I"/>
    <property type="match status" value="1"/>
</dbReference>
<dbReference type="InterPro" id="IPR019758">
    <property type="entry name" value="Pept_S26A_signal_pept_1_CS"/>
</dbReference>
<dbReference type="CDD" id="cd06530">
    <property type="entry name" value="S26_SPase_I"/>
    <property type="match status" value="1"/>
</dbReference>
<dbReference type="InterPro" id="IPR000223">
    <property type="entry name" value="Pept_S26A_signal_pept_1"/>
</dbReference>
<evidence type="ECO:0000313" key="10">
    <source>
        <dbReference type="Proteomes" id="UP000256748"/>
    </source>
</evidence>
<comment type="catalytic activity">
    <reaction evidence="1 7">
        <text>Cleavage of hydrophobic, N-terminal signal or leader sequences from secreted and periplasmic proteins.</text>
        <dbReference type="EC" id="3.4.21.89"/>
    </reaction>
</comment>
<gene>
    <name evidence="9" type="ORF">B5K10_08915</name>
</gene>
<dbReference type="InterPro" id="IPR019757">
    <property type="entry name" value="Pept_S26A_signal_pept_1_Lys-AS"/>
</dbReference>
<comment type="caution">
    <text evidence="7">Lacks conserved residue(s) required for the propagation of feature annotation.</text>
</comment>
<dbReference type="PANTHER" id="PTHR43390:SF1">
    <property type="entry name" value="CHLOROPLAST PROCESSING PEPTIDASE"/>
    <property type="match status" value="1"/>
</dbReference>
<keyword evidence="7" id="KW-1133">Transmembrane helix</keyword>
<dbReference type="EMBL" id="NAOO01000007">
    <property type="protein sequence ID" value="RFB97790.1"/>
    <property type="molecule type" value="Genomic_DNA"/>
</dbReference>
<feature type="active site" evidence="6">
    <location>
        <position position="103"/>
    </location>
</feature>
<feature type="transmembrane region" description="Helical" evidence="7">
    <location>
        <begin position="33"/>
        <end position="50"/>
    </location>
</feature>
<feature type="transmembrane region" description="Helical" evidence="7">
    <location>
        <begin position="7"/>
        <end position="27"/>
    </location>
</feature>
<feature type="transmembrane region" description="Helical" evidence="7">
    <location>
        <begin position="71"/>
        <end position="93"/>
    </location>
</feature>
<evidence type="ECO:0000256" key="2">
    <source>
        <dbReference type="ARBA" id="ARBA00009370"/>
    </source>
</evidence>
<evidence type="ECO:0000259" key="8">
    <source>
        <dbReference type="Pfam" id="PF10502"/>
    </source>
</evidence>
<evidence type="ECO:0000256" key="5">
    <source>
        <dbReference type="ARBA" id="ARBA00022801"/>
    </source>
</evidence>
<dbReference type="InterPro" id="IPR036286">
    <property type="entry name" value="LexA/Signal_pep-like_sf"/>
</dbReference>
<dbReference type="PROSITE" id="PS00760">
    <property type="entry name" value="SPASE_I_2"/>
    <property type="match status" value="1"/>
</dbReference>
<dbReference type="NCBIfam" id="TIGR02227">
    <property type="entry name" value="sigpep_I_bact"/>
    <property type="match status" value="1"/>
</dbReference>
<dbReference type="GO" id="GO:0006465">
    <property type="term" value="P:signal peptide processing"/>
    <property type="evidence" value="ECO:0007669"/>
    <property type="project" value="InterPro"/>
</dbReference>
<accession>A0A3E1BTA6</accession>
<protein>
    <recommendedName>
        <fullName evidence="4 7">Signal peptidase I</fullName>
        <ecNumber evidence="3 7">3.4.21.89</ecNumber>
    </recommendedName>
</protein>
<dbReference type="SUPFAM" id="SSF51306">
    <property type="entry name" value="LexA/Signal peptidase"/>
    <property type="match status" value="1"/>
</dbReference>
<dbReference type="GO" id="GO:0004252">
    <property type="term" value="F:serine-type endopeptidase activity"/>
    <property type="evidence" value="ECO:0007669"/>
    <property type="project" value="InterPro"/>
</dbReference>